<evidence type="ECO:0000256" key="2">
    <source>
        <dbReference type="ARBA" id="ARBA00022473"/>
    </source>
</evidence>
<evidence type="ECO:0000256" key="6">
    <source>
        <dbReference type="ARBA" id="ARBA00022833"/>
    </source>
</evidence>
<keyword evidence="3" id="KW-0479">Metal-binding</keyword>
<feature type="domain" description="C2H2-type" evidence="11">
    <location>
        <begin position="315"/>
        <end position="342"/>
    </location>
</feature>
<keyword evidence="13" id="KW-1185">Reference proteome</keyword>
<evidence type="ECO:0000256" key="1">
    <source>
        <dbReference type="ARBA" id="ARBA00004123"/>
    </source>
</evidence>
<dbReference type="FunFam" id="3.30.160.60:FF:000254">
    <property type="entry name" value="Odd-skipped related transciption factor 1"/>
    <property type="match status" value="1"/>
</dbReference>
<protein>
    <recommendedName>
        <fullName evidence="11">C2H2-type domain-containing protein</fullName>
    </recommendedName>
</protein>
<dbReference type="SMART" id="SM00355">
    <property type="entry name" value="ZnF_C2H2"/>
    <property type="match status" value="5"/>
</dbReference>
<keyword evidence="7" id="KW-0805">Transcription regulation</keyword>
<feature type="domain" description="C2H2-type" evidence="11">
    <location>
        <begin position="231"/>
        <end position="258"/>
    </location>
</feature>
<dbReference type="PANTHER" id="PTHR14196">
    <property type="entry name" value="ODD-SKIPPED - RELATED"/>
    <property type="match status" value="1"/>
</dbReference>
<evidence type="ECO:0000259" key="11">
    <source>
        <dbReference type="PROSITE" id="PS50157"/>
    </source>
</evidence>
<dbReference type="Gene3D" id="3.30.160.60">
    <property type="entry name" value="Classic Zinc Finger"/>
    <property type="match status" value="4"/>
</dbReference>
<dbReference type="InterPro" id="IPR013087">
    <property type="entry name" value="Znf_C2H2_type"/>
</dbReference>
<dbReference type="AlphaFoldDB" id="A0AAD9NZS9"/>
<dbReference type="GO" id="GO:0005634">
    <property type="term" value="C:nucleus"/>
    <property type="evidence" value="ECO:0007669"/>
    <property type="project" value="UniProtKB-SubCell"/>
</dbReference>
<dbReference type="PROSITE" id="PS00028">
    <property type="entry name" value="ZINC_FINGER_C2H2_1"/>
    <property type="match status" value="5"/>
</dbReference>
<keyword evidence="5 10" id="KW-0863">Zinc-finger</keyword>
<dbReference type="PANTHER" id="PTHR14196:SF0">
    <property type="entry name" value="PROTEIN BOWEL"/>
    <property type="match status" value="1"/>
</dbReference>
<dbReference type="FunFam" id="3.30.160.60:FF:000958">
    <property type="entry name" value="Odd skipped"/>
    <property type="match status" value="1"/>
</dbReference>
<dbReference type="FunFam" id="3.30.160.60:FF:000100">
    <property type="entry name" value="Zinc finger 45-like"/>
    <property type="match status" value="1"/>
</dbReference>
<evidence type="ECO:0000256" key="9">
    <source>
        <dbReference type="ARBA" id="ARBA00023242"/>
    </source>
</evidence>
<dbReference type="GO" id="GO:0008270">
    <property type="term" value="F:zinc ion binding"/>
    <property type="evidence" value="ECO:0007669"/>
    <property type="project" value="UniProtKB-KW"/>
</dbReference>
<feature type="domain" description="C2H2-type" evidence="11">
    <location>
        <begin position="287"/>
        <end position="314"/>
    </location>
</feature>
<dbReference type="EMBL" id="JAODUO010000232">
    <property type="protein sequence ID" value="KAK2185519.1"/>
    <property type="molecule type" value="Genomic_DNA"/>
</dbReference>
<name>A0AAD9NZS9_RIDPI</name>
<evidence type="ECO:0000256" key="8">
    <source>
        <dbReference type="ARBA" id="ARBA00023163"/>
    </source>
</evidence>
<dbReference type="Proteomes" id="UP001209878">
    <property type="component" value="Unassembled WGS sequence"/>
</dbReference>
<feature type="domain" description="C2H2-type" evidence="11">
    <location>
        <begin position="203"/>
        <end position="230"/>
    </location>
</feature>
<gene>
    <name evidence="12" type="ORF">NP493_232g03010</name>
</gene>
<dbReference type="GO" id="GO:0000977">
    <property type="term" value="F:RNA polymerase II transcription regulatory region sequence-specific DNA binding"/>
    <property type="evidence" value="ECO:0007669"/>
    <property type="project" value="TreeGrafter"/>
</dbReference>
<evidence type="ECO:0000256" key="5">
    <source>
        <dbReference type="ARBA" id="ARBA00022771"/>
    </source>
</evidence>
<dbReference type="InterPro" id="IPR036236">
    <property type="entry name" value="Znf_C2H2_sf"/>
</dbReference>
<accession>A0AAD9NZS9</accession>
<reference evidence="12" key="1">
    <citation type="journal article" date="2023" name="Mol. Biol. Evol.">
        <title>Third-Generation Sequencing Reveals the Adaptive Role of the Epigenome in Three Deep-Sea Polychaetes.</title>
        <authorList>
            <person name="Perez M."/>
            <person name="Aroh O."/>
            <person name="Sun Y."/>
            <person name="Lan Y."/>
            <person name="Juniper S.K."/>
            <person name="Young C.R."/>
            <person name="Angers B."/>
            <person name="Qian P.Y."/>
        </authorList>
    </citation>
    <scope>NUCLEOTIDE SEQUENCE</scope>
    <source>
        <strain evidence="12">R07B-5</strain>
    </source>
</reference>
<comment type="subcellular location">
    <subcellularLocation>
        <location evidence="1">Nucleus</location>
    </subcellularLocation>
</comment>
<dbReference type="PROSITE" id="PS50157">
    <property type="entry name" value="ZINC_FINGER_C2H2_2"/>
    <property type="match status" value="5"/>
</dbReference>
<keyword evidence="9" id="KW-0539">Nucleus</keyword>
<keyword evidence="6" id="KW-0862">Zinc</keyword>
<organism evidence="12 13">
    <name type="scientific">Ridgeia piscesae</name>
    <name type="common">Tubeworm</name>
    <dbReference type="NCBI Taxonomy" id="27915"/>
    <lineage>
        <taxon>Eukaryota</taxon>
        <taxon>Metazoa</taxon>
        <taxon>Spiralia</taxon>
        <taxon>Lophotrochozoa</taxon>
        <taxon>Annelida</taxon>
        <taxon>Polychaeta</taxon>
        <taxon>Sedentaria</taxon>
        <taxon>Canalipalpata</taxon>
        <taxon>Sabellida</taxon>
        <taxon>Siboglinidae</taxon>
        <taxon>Ridgeia</taxon>
    </lineage>
</organism>
<evidence type="ECO:0000256" key="10">
    <source>
        <dbReference type="PROSITE-ProRule" id="PRU00042"/>
    </source>
</evidence>
<keyword evidence="8" id="KW-0804">Transcription</keyword>
<dbReference type="Pfam" id="PF00096">
    <property type="entry name" value="zf-C2H2"/>
    <property type="match status" value="3"/>
</dbReference>
<proteinExistence type="predicted"/>
<feature type="domain" description="C2H2-type" evidence="11">
    <location>
        <begin position="259"/>
        <end position="286"/>
    </location>
</feature>
<dbReference type="SUPFAM" id="SSF57667">
    <property type="entry name" value="beta-beta-alpha zinc fingers"/>
    <property type="match status" value="3"/>
</dbReference>
<evidence type="ECO:0000313" key="12">
    <source>
        <dbReference type="EMBL" id="KAK2185519.1"/>
    </source>
</evidence>
<evidence type="ECO:0000313" key="13">
    <source>
        <dbReference type="Proteomes" id="UP001209878"/>
    </source>
</evidence>
<keyword evidence="2" id="KW-0217">Developmental protein</keyword>
<dbReference type="GO" id="GO:0000981">
    <property type="term" value="F:DNA-binding transcription factor activity, RNA polymerase II-specific"/>
    <property type="evidence" value="ECO:0007669"/>
    <property type="project" value="TreeGrafter"/>
</dbReference>
<evidence type="ECO:0000256" key="7">
    <source>
        <dbReference type="ARBA" id="ARBA00023015"/>
    </source>
</evidence>
<sequence length="372" mass="42569">MTDTTTFPQKPPLGRIGPWLNVSTCFGAFFVNNSLSQLNYQLDSSPMLNSSALNPFLRYPCLDNRGDKTVTRAVRRRCVELTAGEECLVPMDLTVGGHVCGPDTFGFPFSSTLHKCDASRPGEKARTRFDFAHLAESITREQEQHKAERQAEERVSMPGFNGFRWNPMRSSFTVVTNQRTVSRQATIDERPQSKRTARRRKQFICRFCGRHFTKSYNLLIHERTHTDERPYPCDVCGKRFRRQDHLRDHRYIHSKEKPFKCEVCGKGFCQSRTLSVHRSVHVQEDVLKCDTCGKTFNQRATLKNHLLNHAQPGRFACRTCCAIFRRASDLEKHGVVHESSSLAVETSVNASYSQSALTFIDNRPSNSLWLKT</sequence>
<comment type="caution">
    <text evidence="12">The sequence shown here is derived from an EMBL/GenBank/DDBJ whole genome shotgun (WGS) entry which is preliminary data.</text>
</comment>
<dbReference type="InterPro" id="IPR050717">
    <property type="entry name" value="C2H2-ZF_Transcription_Reg"/>
</dbReference>
<evidence type="ECO:0000256" key="4">
    <source>
        <dbReference type="ARBA" id="ARBA00022737"/>
    </source>
</evidence>
<evidence type="ECO:0000256" key="3">
    <source>
        <dbReference type="ARBA" id="ARBA00022723"/>
    </source>
</evidence>
<dbReference type="FunFam" id="3.30.160.60:FF:000311">
    <property type="entry name" value="protein odd-skipped-related 2 isoform X1"/>
    <property type="match status" value="1"/>
</dbReference>
<dbReference type="Pfam" id="PF13912">
    <property type="entry name" value="zf-C2H2_6"/>
    <property type="match status" value="1"/>
</dbReference>
<keyword evidence="4" id="KW-0677">Repeat</keyword>